<keyword evidence="10" id="KW-0997">Cell inner membrane</keyword>
<comment type="similarity">
    <text evidence="3 10">Belongs to the FliL family.</text>
</comment>
<evidence type="ECO:0000256" key="5">
    <source>
        <dbReference type="ARBA" id="ARBA00022500"/>
    </source>
</evidence>
<evidence type="ECO:0000256" key="3">
    <source>
        <dbReference type="ARBA" id="ARBA00008281"/>
    </source>
</evidence>
<evidence type="ECO:0000313" key="12">
    <source>
        <dbReference type="Proteomes" id="UP000613255"/>
    </source>
</evidence>
<evidence type="ECO:0000256" key="4">
    <source>
        <dbReference type="ARBA" id="ARBA00022475"/>
    </source>
</evidence>
<dbReference type="Proteomes" id="UP000613255">
    <property type="component" value="Unassembled WGS sequence"/>
</dbReference>
<evidence type="ECO:0000256" key="1">
    <source>
        <dbReference type="ARBA" id="ARBA00002254"/>
    </source>
</evidence>
<comment type="subcellular location">
    <subcellularLocation>
        <location evidence="10">Cell inner membrane</location>
    </subcellularLocation>
    <subcellularLocation>
        <location evidence="2">Cell membrane</location>
        <topology evidence="2">Single-pass membrane protein</topology>
    </subcellularLocation>
</comment>
<dbReference type="RefSeq" id="WP_198684937.1">
    <property type="nucleotide sequence ID" value="NZ_JAEIJD010000002.1"/>
</dbReference>
<keyword evidence="11" id="KW-0969">Cilium</keyword>
<dbReference type="InterPro" id="IPR005503">
    <property type="entry name" value="FliL"/>
</dbReference>
<sequence length="158" mass="17284">MTDAATEAPAKRSKNRKRGLALTLLLSAIGAAAGYYGVSSGVIPITALSNQRPFAAKATDIAFVEIDPIMISFSGGQSIRQLRFRAQLEVDPAVIRKVQSLLPRVIDVLNGYLRALQLADLTDPLALTRLRGQMLRRVQVVVGRENVRDLLIMEFVLN</sequence>
<keyword evidence="12" id="KW-1185">Reference proteome</keyword>
<keyword evidence="6" id="KW-0812">Transmembrane</keyword>
<evidence type="ECO:0000256" key="2">
    <source>
        <dbReference type="ARBA" id="ARBA00004162"/>
    </source>
</evidence>
<keyword evidence="11" id="KW-0282">Flagellum</keyword>
<accession>A0A934LXR0</accession>
<proteinExistence type="inferred from homology"/>
<dbReference type="GO" id="GO:0005886">
    <property type="term" value="C:plasma membrane"/>
    <property type="evidence" value="ECO:0007669"/>
    <property type="project" value="UniProtKB-SubCell"/>
</dbReference>
<reference evidence="11" key="1">
    <citation type="submission" date="2020-12" db="EMBL/GenBank/DDBJ databases">
        <title>Pontibaca salina gen. nov., sp. nov., isolated from marine sediment.</title>
        <authorList>
            <person name="Bo J."/>
            <person name="Wang S."/>
            <person name="Song X."/>
            <person name="Du Z."/>
        </authorList>
    </citation>
    <scope>NUCLEOTIDE SEQUENCE</scope>
    <source>
        <strain evidence="11">S1109L</strain>
    </source>
</reference>
<keyword evidence="4" id="KW-1003">Cell membrane</keyword>
<dbReference type="GO" id="GO:0009425">
    <property type="term" value="C:bacterial-type flagellum basal body"/>
    <property type="evidence" value="ECO:0007669"/>
    <property type="project" value="InterPro"/>
</dbReference>
<dbReference type="GO" id="GO:0006935">
    <property type="term" value="P:chemotaxis"/>
    <property type="evidence" value="ECO:0007669"/>
    <property type="project" value="UniProtKB-KW"/>
</dbReference>
<evidence type="ECO:0000256" key="9">
    <source>
        <dbReference type="ARBA" id="ARBA00023136"/>
    </source>
</evidence>
<gene>
    <name evidence="11" type="ORF">JAO82_03390</name>
</gene>
<organism evidence="11 12">
    <name type="scientific">Pontibaca salina</name>
    <dbReference type="NCBI Taxonomy" id="2795731"/>
    <lineage>
        <taxon>Bacteria</taxon>
        <taxon>Pseudomonadati</taxon>
        <taxon>Pseudomonadota</taxon>
        <taxon>Alphaproteobacteria</taxon>
        <taxon>Rhodobacterales</taxon>
        <taxon>Roseobacteraceae</taxon>
        <taxon>Pontibaca</taxon>
    </lineage>
</organism>
<evidence type="ECO:0000256" key="10">
    <source>
        <dbReference type="RuleBase" id="RU364125"/>
    </source>
</evidence>
<evidence type="ECO:0000256" key="7">
    <source>
        <dbReference type="ARBA" id="ARBA00022779"/>
    </source>
</evidence>
<dbReference type="EMBL" id="JAEIJD010000002">
    <property type="protein sequence ID" value="MBI6628917.1"/>
    <property type="molecule type" value="Genomic_DNA"/>
</dbReference>
<dbReference type="AlphaFoldDB" id="A0A934LXR0"/>
<dbReference type="GO" id="GO:0071973">
    <property type="term" value="P:bacterial-type flagellum-dependent cell motility"/>
    <property type="evidence" value="ECO:0007669"/>
    <property type="project" value="InterPro"/>
</dbReference>
<evidence type="ECO:0000256" key="8">
    <source>
        <dbReference type="ARBA" id="ARBA00022989"/>
    </source>
</evidence>
<keyword evidence="8" id="KW-1133">Transmembrane helix</keyword>
<keyword evidence="11" id="KW-0966">Cell projection</keyword>
<comment type="function">
    <text evidence="1 10">Controls the rotational direction of flagella during chemotaxis.</text>
</comment>
<dbReference type="Pfam" id="PF03748">
    <property type="entry name" value="FliL"/>
    <property type="match status" value="1"/>
</dbReference>
<name>A0A934LXR0_9RHOB</name>
<evidence type="ECO:0000313" key="11">
    <source>
        <dbReference type="EMBL" id="MBI6628917.1"/>
    </source>
</evidence>
<keyword evidence="7 10" id="KW-0283">Flagellar rotation</keyword>
<evidence type="ECO:0000256" key="6">
    <source>
        <dbReference type="ARBA" id="ARBA00022692"/>
    </source>
</evidence>
<protein>
    <recommendedName>
        <fullName evidence="10">Flagellar protein FliL</fullName>
    </recommendedName>
</protein>
<keyword evidence="5 10" id="KW-0145">Chemotaxis</keyword>
<comment type="caution">
    <text evidence="11">The sequence shown here is derived from an EMBL/GenBank/DDBJ whole genome shotgun (WGS) entry which is preliminary data.</text>
</comment>
<keyword evidence="9 10" id="KW-0472">Membrane</keyword>